<evidence type="ECO:0000313" key="6">
    <source>
        <dbReference type="EMBL" id="MTS51477.1"/>
    </source>
</evidence>
<dbReference type="AlphaFoldDB" id="A0A6I3QPA5"/>
<dbReference type="InterPro" id="IPR050833">
    <property type="entry name" value="Poly_Biosynth_Transport"/>
</dbReference>
<keyword evidence="5" id="KW-0472">Membrane</keyword>
<gene>
    <name evidence="6" type="ORF">GMD52_07970</name>
</gene>
<dbReference type="RefSeq" id="WP_155201517.1">
    <property type="nucleotide sequence ID" value="NZ_WMZL01000015.1"/>
</dbReference>
<keyword evidence="2" id="KW-1003">Cell membrane</keyword>
<evidence type="ECO:0000256" key="2">
    <source>
        <dbReference type="ARBA" id="ARBA00022475"/>
    </source>
</evidence>
<evidence type="ECO:0000256" key="4">
    <source>
        <dbReference type="ARBA" id="ARBA00022989"/>
    </source>
</evidence>
<keyword evidence="4" id="KW-1133">Transmembrane helix</keyword>
<dbReference type="EMBL" id="WMZR01000008">
    <property type="protein sequence ID" value="MTS51477.1"/>
    <property type="molecule type" value="Genomic_DNA"/>
</dbReference>
<comment type="subcellular location">
    <subcellularLocation>
        <location evidence="1">Cell membrane</location>
        <topology evidence="1">Multi-pass membrane protein</topology>
    </subcellularLocation>
</comment>
<evidence type="ECO:0000256" key="5">
    <source>
        <dbReference type="ARBA" id="ARBA00023136"/>
    </source>
</evidence>
<protein>
    <recommendedName>
        <fullName evidence="8">Oligosaccharide flippase family protein</fullName>
    </recommendedName>
</protein>
<reference evidence="6 7" key="1">
    <citation type="journal article" date="2019" name="Nat. Med.">
        <title>A library of human gut bacterial isolates paired with longitudinal multiomics data enables mechanistic microbiome research.</title>
        <authorList>
            <person name="Poyet M."/>
            <person name="Groussin M."/>
            <person name="Gibbons S.M."/>
            <person name="Avila-Pacheco J."/>
            <person name="Jiang X."/>
            <person name="Kearney S.M."/>
            <person name="Perrotta A.R."/>
            <person name="Berdy B."/>
            <person name="Zhao S."/>
            <person name="Lieberman T.D."/>
            <person name="Swanson P.K."/>
            <person name="Smith M."/>
            <person name="Roesemann S."/>
            <person name="Alexander J.E."/>
            <person name="Rich S.A."/>
            <person name="Livny J."/>
            <person name="Vlamakis H."/>
            <person name="Clish C."/>
            <person name="Bullock K."/>
            <person name="Deik A."/>
            <person name="Scott J."/>
            <person name="Pierce K.A."/>
            <person name="Xavier R.J."/>
            <person name="Alm E.J."/>
        </authorList>
    </citation>
    <scope>NUCLEOTIDE SEQUENCE [LARGE SCALE GENOMIC DNA]</scope>
    <source>
        <strain evidence="6 7">BIOML-A7</strain>
    </source>
</reference>
<evidence type="ECO:0000313" key="7">
    <source>
        <dbReference type="Proteomes" id="UP000449193"/>
    </source>
</evidence>
<name>A0A6I3QPA5_9FIRM</name>
<proteinExistence type="predicted"/>
<evidence type="ECO:0008006" key="8">
    <source>
        <dbReference type="Google" id="ProtNLM"/>
    </source>
</evidence>
<keyword evidence="3" id="KW-0812">Transmembrane</keyword>
<dbReference type="GO" id="GO:0005886">
    <property type="term" value="C:plasma membrane"/>
    <property type="evidence" value="ECO:0007669"/>
    <property type="project" value="UniProtKB-SubCell"/>
</dbReference>
<dbReference type="Proteomes" id="UP000449193">
    <property type="component" value="Unassembled WGS sequence"/>
</dbReference>
<evidence type="ECO:0000256" key="1">
    <source>
        <dbReference type="ARBA" id="ARBA00004651"/>
    </source>
</evidence>
<dbReference type="PANTHER" id="PTHR30250:SF11">
    <property type="entry name" value="O-ANTIGEN TRANSPORTER-RELATED"/>
    <property type="match status" value="1"/>
</dbReference>
<comment type="caution">
    <text evidence="6">The sequence shown here is derived from an EMBL/GenBank/DDBJ whole genome shotgun (WGS) entry which is preliminary data.</text>
</comment>
<dbReference type="PANTHER" id="PTHR30250">
    <property type="entry name" value="PST FAMILY PREDICTED COLANIC ACID TRANSPORTER"/>
    <property type="match status" value="1"/>
</dbReference>
<sequence>MKIPAKLKNFLNDSMWSIAGLMLMNVVAQFVVYPVWSRSLGDEMYGNVLYFLSLMNIVAISMGSGCNYARMARSAAGPTQNDNYNFCMGIATVLVIPFVAVIRHFEQGMSGIEWMLFALLVIFTMWRFYADVEFRLSLDYRGYFLYYAIISVGYGVGIVLFWLTGLWPLALLVGEISGLCWVFARGKVLRSGWHGPGKGFSNEGKLILVMFGTNVLSNVIFNGDRLVLMTFLGGTAVTTYYLASLLGKTLSLVTTPLNSVIIGHLAQYKGRLTVRMMHLITVGCVGVTFVGTAGAWVGAYVLIAILYPQNLAEVRAYFAVANMSQILYFVGNVITVVLLRFSKPRCQVYVNTVYAVAFVVLCIPGTFLGGFNGFCVTYLGVCVLRLCTALGLGYMAALRANRQEESEAT</sequence>
<accession>A0A6I3QPA5</accession>
<evidence type="ECO:0000256" key="3">
    <source>
        <dbReference type="ARBA" id="ARBA00022692"/>
    </source>
</evidence>
<organism evidence="6 7">
    <name type="scientific">Ruthenibacterium lactatiformans</name>
    <dbReference type="NCBI Taxonomy" id="1550024"/>
    <lineage>
        <taxon>Bacteria</taxon>
        <taxon>Bacillati</taxon>
        <taxon>Bacillota</taxon>
        <taxon>Clostridia</taxon>
        <taxon>Eubacteriales</taxon>
        <taxon>Oscillospiraceae</taxon>
        <taxon>Ruthenibacterium</taxon>
    </lineage>
</organism>